<feature type="compositionally biased region" description="Basic and acidic residues" evidence="1">
    <location>
        <begin position="72"/>
        <end position="105"/>
    </location>
</feature>
<name>A0A0M8ZRH5_9HYME</name>
<feature type="region of interest" description="Disordered" evidence="1">
    <location>
        <begin position="22"/>
        <end position="59"/>
    </location>
</feature>
<evidence type="ECO:0000313" key="3">
    <source>
        <dbReference type="Proteomes" id="UP000053105"/>
    </source>
</evidence>
<feature type="compositionally biased region" description="Basic and acidic residues" evidence="1">
    <location>
        <begin position="29"/>
        <end position="38"/>
    </location>
</feature>
<feature type="compositionally biased region" description="Basic and acidic residues" evidence="1">
    <location>
        <begin position="133"/>
        <end position="148"/>
    </location>
</feature>
<dbReference type="Proteomes" id="UP000053105">
    <property type="component" value="Unassembled WGS sequence"/>
</dbReference>
<dbReference type="AlphaFoldDB" id="A0A0M8ZRH5"/>
<keyword evidence="3" id="KW-1185">Reference proteome</keyword>
<protein>
    <submittedName>
        <fullName evidence="2">Uncharacterized protein</fullName>
    </submittedName>
</protein>
<evidence type="ECO:0000313" key="2">
    <source>
        <dbReference type="EMBL" id="KOX69467.1"/>
    </source>
</evidence>
<sequence length="166" mass="18540">MLKKRDQGKVFDATARHGLKIVAGGAGKTRPDGEKPVADCETSVADSENLMKTAEEPLRWQVRRCQWRKAQFPHEKTEADNEKPEADNEKPEADNEKPEADNEKPEADDEEVPSPTRQTVPGGEGPIQTGRNTKTDDLKPRKTARERILGIFSTEPLSRHCGSLKR</sequence>
<dbReference type="EMBL" id="KQ435889">
    <property type="protein sequence ID" value="KOX69467.1"/>
    <property type="molecule type" value="Genomic_DNA"/>
</dbReference>
<reference evidence="2 3" key="1">
    <citation type="submission" date="2015-07" db="EMBL/GenBank/DDBJ databases">
        <title>The genome of Melipona quadrifasciata.</title>
        <authorList>
            <person name="Pan H."/>
            <person name="Kapheim K."/>
        </authorList>
    </citation>
    <scope>NUCLEOTIDE SEQUENCE [LARGE SCALE GENOMIC DNA]</scope>
    <source>
        <strain evidence="2">0111107301</strain>
        <tissue evidence="2">Whole body</tissue>
    </source>
</reference>
<evidence type="ECO:0000256" key="1">
    <source>
        <dbReference type="SAM" id="MobiDB-lite"/>
    </source>
</evidence>
<organism evidence="2 3">
    <name type="scientific">Melipona quadrifasciata</name>
    <dbReference type="NCBI Taxonomy" id="166423"/>
    <lineage>
        <taxon>Eukaryota</taxon>
        <taxon>Metazoa</taxon>
        <taxon>Ecdysozoa</taxon>
        <taxon>Arthropoda</taxon>
        <taxon>Hexapoda</taxon>
        <taxon>Insecta</taxon>
        <taxon>Pterygota</taxon>
        <taxon>Neoptera</taxon>
        <taxon>Endopterygota</taxon>
        <taxon>Hymenoptera</taxon>
        <taxon>Apocrita</taxon>
        <taxon>Aculeata</taxon>
        <taxon>Apoidea</taxon>
        <taxon>Anthophila</taxon>
        <taxon>Apidae</taxon>
        <taxon>Melipona</taxon>
    </lineage>
</organism>
<proteinExistence type="predicted"/>
<accession>A0A0M8ZRH5</accession>
<gene>
    <name evidence="2" type="ORF">WN51_06551</name>
</gene>
<feature type="region of interest" description="Disordered" evidence="1">
    <location>
        <begin position="71"/>
        <end position="166"/>
    </location>
</feature>